<reference evidence="2" key="1">
    <citation type="submission" date="2016-06" db="EMBL/GenBank/DDBJ databases">
        <authorList>
            <person name="Varghese N."/>
            <person name="Submissions Spin"/>
        </authorList>
    </citation>
    <scope>NUCLEOTIDE SEQUENCE [LARGE SCALE GENOMIC DNA]</scope>
    <source>
        <strain evidence="2">DSM 44100</strain>
    </source>
</reference>
<dbReference type="InterPro" id="IPR027417">
    <property type="entry name" value="P-loop_NTPase"/>
</dbReference>
<protein>
    <submittedName>
        <fullName evidence="1">Elongation factor Tu GTP binding domain</fullName>
    </submittedName>
</protein>
<evidence type="ECO:0000313" key="1">
    <source>
        <dbReference type="EMBL" id="SCF46120.1"/>
    </source>
</evidence>
<keyword evidence="1" id="KW-0648">Protein biosynthesis</keyword>
<keyword evidence="2" id="KW-1185">Reference proteome</keyword>
<dbReference type="EMBL" id="FMCU01000019">
    <property type="protein sequence ID" value="SCF46120.1"/>
    <property type="molecule type" value="Genomic_DNA"/>
</dbReference>
<proteinExistence type="predicted"/>
<name>A0A1C5ALL1_9ACTN</name>
<dbReference type="Gene3D" id="3.40.50.300">
    <property type="entry name" value="P-loop containing nucleotide triphosphate hydrolases"/>
    <property type="match status" value="1"/>
</dbReference>
<dbReference type="Proteomes" id="UP000198797">
    <property type="component" value="Unassembled WGS sequence"/>
</dbReference>
<dbReference type="OrthoDB" id="9801472at2"/>
<gene>
    <name evidence="1" type="ORF">GA0070216_11969</name>
</gene>
<sequence>MRMLTRLRIPVLVFANKIDRLGARYQDLLDSIGQKLTPRPLAMTTVTGPATVVTKASSSPR</sequence>
<accession>A0A1C5ALL1</accession>
<dbReference type="STRING" id="121616.GA0070216_11969"/>
<dbReference type="SUPFAM" id="SSF52540">
    <property type="entry name" value="P-loop containing nucleoside triphosphate hydrolases"/>
    <property type="match status" value="1"/>
</dbReference>
<organism evidence="1 2">
    <name type="scientific">Micromonospora matsumotoense</name>
    <dbReference type="NCBI Taxonomy" id="121616"/>
    <lineage>
        <taxon>Bacteria</taxon>
        <taxon>Bacillati</taxon>
        <taxon>Actinomycetota</taxon>
        <taxon>Actinomycetes</taxon>
        <taxon>Micromonosporales</taxon>
        <taxon>Micromonosporaceae</taxon>
        <taxon>Micromonospora</taxon>
    </lineage>
</organism>
<evidence type="ECO:0000313" key="2">
    <source>
        <dbReference type="Proteomes" id="UP000198797"/>
    </source>
</evidence>
<keyword evidence="1" id="KW-0251">Elongation factor</keyword>
<dbReference type="GO" id="GO:0003746">
    <property type="term" value="F:translation elongation factor activity"/>
    <property type="evidence" value="ECO:0007669"/>
    <property type="project" value="UniProtKB-KW"/>
</dbReference>
<dbReference type="AlphaFoldDB" id="A0A1C5ALL1"/>